<evidence type="ECO:0000256" key="1">
    <source>
        <dbReference type="SAM" id="MobiDB-lite"/>
    </source>
</evidence>
<evidence type="ECO:0000256" key="2">
    <source>
        <dbReference type="SAM" id="SignalP"/>
    </source>
</evidence>
<evidence type="ECO:0000313" key="3">
    <source>
        <dbReference type="EMBL" id="TCD59864.1"/>
    </source>
</evidence>
<keyword evidence="2" id="KW-0732">Signal</keyword>
<dbReference type="AlphaFoldDB" id="A0A4R0RBK1"/>
<sequence>MRFATIVLGILTVAAGPATAASGRVREVRGYVESATILVRDHSPDVVRDVLQDIYVRDLARSYPRRLTTAPFVRRAGGEPSPPPKYGEDKVAGLYDGPGLPKKSKNHPVLGDVGPYADNVTPGPTPPPEYYHRIGPTIDHAPGGRQPPPPDDTQPSSSRGQAKDWAQRHIGVGHDRGEPGGPTVIHPIGPMNRRPAEKDQRFDPKFAIPKIGPDVKPAKKPKPEKKAQSTKPEPAKPEFAKPEPAKSEPAKRPGLLRLPGFPKKPNSEAK</sequence>
<feature type="chain" id="PRO_5020841428" evidence="2">
    <location>
        <begin position="21"/>
        <end position="270"/>
    </location>
</feature>
<name>A0A4R0RBK1_9APHY</name>
<feature type="compositionally biased region" description="Basic and acidic residues" evidence="1">
    <location>
        <begin position="194"/>
        <end position="204"/>
    </location>
</feature>
<feature type="compositionally biased region" description="Basic and acidic residues" evidence="1">
    <location>
        <begin position="161"/>
        <end position="178"/>
    </location>
</feature>
<dbReference type="Proteomes" id="UP000292702">
    <property type="component" value="Unassembled WGS sequence"/>
</dbReference>
<proteinExistence type="predicted"/>
<keyword evidence="4" id="KW-1185">Reference proteome</keyword>
<feature type="signal peptide" evidence="2">
    <location>
        <begin position="1"/>
        <end position="20"/>
    </location>
</feature>
<reference evidence="3 4" key="1">
    <citation type="submission" date="2018-11" db="EMBL/GenBank/DDBJ databases">
        <title>Genome assembly of Steccherinum ochraceum LE-BIN_3174, the white-rot fungus of the Steccherinaceae family (The Residual Polyporoid clade, Polyporales, Basidiomycota).</title>
        <authorList>
            <person name="Fedorova T.V."/>
            <person name="Glazunova O.A."/>
            <person name="Landesman E.O."/>
            <person name="Moiseenko K.V."/>
            <person name="Psurtseva N.V."/>
            <person name="Savinova O.S."/>
            <person name="Shakhova N.V."/>
            <person name="Tyazhelova T.V."/>
            <person name="Vasina D.V."/>
        </authorList>
    </citation>
    <scope>NUCLEOTIDE SEQUENCE [LARGE SCALE GENOMIC DNA]</scope>
    <source>
        <strain evidence="3 4">LE-BIN_3174</strain>
    </source>
</reference>
<feature type="compositionally biased region" description="Basic and acidic residues" evidence="1">
    <location>
        <begin position="233"/>
        <end position="251"/>
    </location>
</feature>
<comment type="caution">
    <text evidence="3">The sequence shown here is derived from an EMBL/GenBank/DDBJ whole genome shotgun (WGS) entry which is preliminary data.</text>
</comment>
<organism evidence="3 4">
    <name type="scientific">Steccherinum ochraceum</name>
    <dbReference type="NCBI Taxonomy" id="92696"/>
    <lineage>
        <taxon>Eukaryota</taxon>
        <taxon>Fungi</taxon>
        <taxon>Dikarya</taxon>
        <taxon>Basidiomycota</taxon>
        <taxon>Agaricomycotina</taxon>
        <taxon>Agaricomycetes</taxon>
        <taxon>Polyporales</taxon>
        <taxon>Steccherinaceae</taxon>
        <taxon>Steccherinum</taxon>
    </lineage>
</organism>
<dbReference type="EMBL" id="RWJN01000716">
    <property type="protein sequence ID" value="TCD59864.1"/>
    <property type="molecule type" value="Genomic_DNA"/>
</dbReference>
<protein>
    <submittedName>
        <fullName evidence="3">Uncharacterized protein</fullName>
    </submittedName>
</protein>
<accession>A0A4R0RBK1</accession>
<evidence type="ECO:0000313" key="4">
    <source>
        <dbReference type="Proteomes" id="UP000292702"/>
    </source>
</evidence>
<gene>
    <name evidence="3" type="ORF">EIP91_011279</name>
</gene>
<feature type="region of interest" description="Disordered" evidence="1">
    <location>
        <begin position="73"/>
        <end position="270"/>
    </location>
</feature>